<dbReference type="GO" id="GO:0005524">
    <property type="term" value="F:ATP binding"/>
    <property type="evidence" value="ECO:0007669"/>
    <property type="project" value="UniProtKB-KW"/>
</dbReference>
<dbReference type="Gene3D" id="1.10.8.430">
    <property type="entry name" value="Helical domain of apoptotic protease-activating factors"/>
    <property type="match status" value="1"/>
</dbReference>
<dbReference type="SUPFAM" id="SSF52540">
    <property type="entry name" value="P-loop containing nucleoside triphosphate hydrolases"/>
    <property type="match status" value="1"/>
</dbReference>
<feature type="domain" description="NB-ARC" evidence="5">
    <location>
        <begin position="170"/>
        <end position="342"/>
    </location>
</feature>
<keyword evidence="1" id="KW-0677">Repeat</keyword>
<keyword evidence="10" id="KW-1185">Reference proteome</keyword>
<reference evidence="9 10" key="1">
    <citation type="journal article" date="2019" name="Genome Biol. Evol.">
        <title>Insights into the evolution of the New World diploid cottons (Gossypium, subgenus Houzingenia) based on genome sequencing.</title>
        <authorList>
            <person name="Grover C.E."/>
            <person name="Arick M.A. 2nd"/>
            <person name="Thrash A."/>
            <person name="Conover J.L."/>
            <person name="Sanders W.S."/>
            <person name="Peterson D.G."/>
            <person name="Frelichowski J.E."/>
            <person name="Scheffler J.A."/>
            <person name="Scheffler B.E."/>
            <person name="Wendel J.F."/>
        </authorList>
    </citation>
    <scope>NUCLEOTIDE SEQUENCE [LARGE SCALE GENOMIC DNA]</scope>
    <source>
        <strain evidence="9">5</strain>
        <tissue evidence="9">Leaf</tissue>
    </source>
</reference>
<dbReference type="InterPro" id="IPR042197">
    <property type="entry name" value="Apaf_helical"/>
</dbReference>
<feature type="domain" description="Disease resistance protein winged helix" evidence="7">
    <location>
        <begin position="427"/>
        <end position="497"/>
    </location>
</feature>
<evidence type="ECO:0000313" key="9">
    <source>
        <dbReference type="EMBL" id="MBA0751896.1"/>
    </source>
</evidence>
<dbReference type="GO" id="GO:0043531">
    <property type="term" value="F:ADP binding"/>
    <property type="evidence" value="ECO:0007669"/>
    <property type="project" value="InterPro"/>
</dbReference>
<keyword evidence="2" id="KW-0547">Nucleotide-binding</keyword>
<keyword evidence="3" id="KW-0611">Plant defense</keyword>
<organism evidence="9 10">
    <name type="scientific">Gossypium gossypioides</name>
    <name type="common">Mexican cotton</name>
    <name type="synonym">Selera gossypioides</name>
    <dbReference type="NCBI Taxonomy" id="34282"/>
    <lineage>
        <taxon>Eukaryota</taxon>
        <taxon>Viridiplantae</taxon>
        <taxon>Streptophyta</taxon>
        <taxon>Embryophyta</taxon>
        <taxon>Tracheophyta</taxon>
        <taxon>Spermatophyta</taxon>
        <taxon>Magnoliopsida</taxon>
        <taxon>eudicotyledons</taxon>
        <taxon>Gunneridae</taxon>
        <taxon>Pentapetalae</taxon>
        <taxon>rosids</taxon>
        <taxon>malvids</taxon>
        <taxon>Malvales</taxon>
        <taxon>Malvaceae</taxon>
        <taxon>Malvoideae</taxon>
        <taxon>Gossypium</taxon>
    </lineage>
</organism>
<dbReference type="InterPro" id="IPR055414">
    <property type="entry name" value="LRR_R13L4/SHOC2-like"/>
</dbReference>
<dbReference type="InterPro" id="IPR041118">
    <property type="entry name" value="Rx_N"/>
</dbReference>
<dbReference type="Gene3D" id="1.10.10.10">
    <property type="entry name" value="Winged helix-like DNA-binding domain superfamily/Winged helix DNA-binding domain"/>
    <property type="match status" value="1"/>
</dbReference>
<dbReference type="InterPro" id="IPR036388">
    <property type="entry name" value="WH-like_DNA-bd_sf"/>
</dbReference>
<dbReference type="OrthoDB" id="2018467at2759"/>
<dbReference type="Gene3D" id="3.80.10.10">
    <property type="entry name" value="Ribonuclease Inhibitor"/>
    <property type="match status" value="2"/>
</dbReference>
<evidence type="ECO:0000259" key="6">
    <source>
        <dbReference type="Pfam" id="PF18052"/>
    </source>
</evidence>
<evidence type="ECO:0000313" key="10">
    <source>
        <dbReference type="Proteomes" id="UP000593579"/>
    </source>
</evidence>
<dbReference type="Pfam" id="PF18052">
    <property type="entry name" value="Rx_N"/>
    <property type="match status" value="1"/>
</dbReference>
<name>A0A7J9CTX3_GOSGO</name>
<dbReference type="Pfam" id="PF23598">
    <property type="entry name" value="LRR_14"/>
    <property type="match status" value="1"/>
</dbReference>
<dbReference type="PRINTS" id="PR00364">
    <property type="entry name" value="DISEASERSIST"/>
</dbReference>
<feature type="domain" description="Disease resistance R13L4/SHOC-2-like LRR" evidence="8">
    <location>
        <begin position="539"/>
        <end position="734"/>
    </location>
</feature>
<dbReference type="InterPro" id="IPR032675">
    <property type="entry name" value="LRR_dom_sf"/>
</dbReference>
<accession>A0A7J9CTX3</accession>
<evidence type="ECO:0000256" key="4">
    <source>
        <dbReference type="ARBA" id="ARBA00022840"/>
    </source>
</evidence>
<dbReference type="Gene3D" id="1.20.5.4130">
    <property type="match status" value="1"/>
</dbReference>
<dbReference type="InterPro" id="IPR002182">
    <property type="entry name" value="NB-ARC"/>
</dbReference>
<gene>
    <name evidence="9" type="ORF">Gogos_000788</name>
</gene>
<dbReference type="InterPro" id="IPR058922">
    <property type="entry name" value="WHD_DRP"/>
</dbReference>
<dbReference type="Pfam" id="PF00931">
    <property type="entry name" value="NB-ARC"/>
    <property type="match status" value="1"/>
</dbReference>
<feature type="non-terminal residue" evidence="9">
    <location>
        <position position="1"/>
    </location>
</feature>
<dbReference type="Gene3D" id="3.40.50.300">
    <property type="entry name" value="P-loop containing nucleotide triphosphate hydrolases"/>
    <property type="match status" value="1"/>
</dbReference>
<evidence type="ECO:0000259" key="8">
    <source>
        <dbReference type="Pfam" id="PF23598"/>
    </source>
</evidence>
<evidence type="ECO:0000256" key="1">
    <source>
        <dbReference type="ARBA" id="ARBA00022737"/>
    </source>
</evidence>
<dbReference type="PANTHER" id="PTHR36766:SF67">
    <property type="entry name" value="DISEASE RESISTANCE PROTEIN RGA3"/>
    <property type="match status" value="1"/>
</dbReference>
<dbReference type="PANTHER" id="PTHR36766">
    <property type="entry name" value="PLANT BROAD-SPECTRUM MILDEW RESISTANCE PROTEIN RPW8"/>
    <property type="match status" value="1"/>
</dbReference>
<sequence>MAETFLLDIAQRVVEKIAHLSVEEARLAFNVQSHLRKLKETLSRIKALLLDAERQQHQNEKLHLSMWKLRDIFYDAEDVIDDFKCEALRKQVVNHPNITFKVRFLASCSLLLSFSIKMGHKIEVINQRLNELAIEWDNFNLGQGTDNRHVFNRETHSFVNSKDVIGRDVDKENIIDLLMKPSEGLDVPVIPIVGIGGIGKTTLTRLVYNDNRVNRHFPLKIWICVSEEFDLTRLLKLMIHSINKGEQCDDSTVEALQTCLRSLLSDKKFLLVLDDAWNENQARWIELRDLLRSMGGLSQSKIIVTTRSLKVASIMSSIRPYELKVLPHEDCLILFTKWAFNDGDDGQYPNLMRIGEEIVKKCKGVPLVVRTLGSLLFMKTDESDWISVRDNEIWKLEHAENEILPVLKLCYNHLPSHLQRCFAVMSLYKKDSIYYSDKVIQFWMANGLLEHSKQKQECVDVGGRYLNELLLRCLIQKETDYALGFTFKMHDLIHDLALDVSQKECKTVNSQSYVIDENVRHLSFCDDKLLKVPQDLKKLKNVRTKLPSSFYKLQSLQTLRMYGIPLMQLPVSVESLIELRYLEITIKAKHLKETWLRCWTSLQYLGLFECDNLECLPEGMQYLTSLRRLVLFGCPNLVSLPRSLKHLTKLEVLKISCCEKINLRMEPEEKEDKDLQLSLKTFSIRSLDVLTDLPQLLLEGSSSTLQQIQIENCDKFAVLPAWLQNLTSLHKLEIIECPRLLTLPGGMDHLTGLRQLRIRACPNLGRRCQKDGGSDWHKIAHIQEID</sequence>
<evidence type="ECO:0000256" key="3">
    <source>
        <dbReference type="ARBA" id="ARBA00022821"/>
    </source>
</evidence>
<dbReference type="GO" id="GO:0006952">
    <property type="term" value="P:defense response"/>
    <property type="evidence" value="ECO:0007669"/>
    <property type="project" value="UniProtKB-KW"/>
</dbReference>
<feature type="domain" description="Disease resistance N-terminal" evidence="6">
    <location>
        <begin position="11"/>
        <end position="94"/>
    </location>
</feature>
<dbReference type="SUPFAM" id="SSF52058">
    <property type="entry name" value="L domain-like"/>
    <property type="match status" value="1"/>
</dbReference>
<dbReference type="Pfam" id="PF23559">
    <property type="entry name" value="WHD_DRP"/>
    <property type="match status" value="1"/>
</dbReference>
<dbReference type="GO" id="GO:0051707">
    <property type="term" value="P:response to other organism"/>
    <property type="evidence" value="ECO:0007669"/>
    <property type="project" value="UniProtKB-ARBA"/>
</dbReference>
<dbReference type="CDD" id="cd14798">
    <property type="entry name" value="RX-CC_like"/>
    <property type="match status" value="1"/>
</dbReference>
<dbReference type="InterPro" id="IPR027417">
    <property type="entry name" value="P-loop_NTPase"/>
</dbReference>
<dbReference type="InterPro" id="IPR038005">
    <property type="entry name" value="RX-like_CC"/>
</dbReference>
<keyword evidence="4" id="KW-0067">ATP-binding</keyword>
<protein>
    <recommendedName>
        <fullName evidence="11">Disease resistance protein RGA3</fullName>
    </recommendedName>
</protein>
<evidence type="ECO:0008006" key="11">
    <source>
        <dbReference type="Google" id="ProtNLM"/>
    </source>
</evidence>
<dbReference type="Proteomes" id="UP000593579">
    <property type="component" value="Unassembled WGS sequence"/>
</dbReference>
<evidence type="ECO:0000259" key="5">
    <source>
        <dbReference type="Pfam" id="PF00931"/>
    </source>
</evidence>
<evidence type="ECO:0000256" key="2">
    <source>
        <dbReference type="ARBA" id="ARBA00022741"/>
    </source>
</evidence>
<dbReference type="AlphaFoldDB" id="A0A7J9CTX3"/>
<dbReference type="EMBL" id="JABEZY010000013">
    <property type="protein sequence ID" value="MBA0751896.1"/>
    <property type="molecule type" value="Genomic_DNA"/>
</dbReference>
<evidence type="ECO:0000259" key="7">
    <source>
        <dbReference type="Pfam" id="PF23559"/>
    </source>
</evidence>
<proteinExistence type="predicted"/>
<comment type="caution">
    <text evidence="9">The sequence shown here is derived from an EMBL/GenBank/DDBJ whole genome shotgun (WGS) entry which is preliminary data.</text>
</comment>